<accession>A0A0E9WDN5</accession>
<dbReference type="AlphaFoldDB" id="A0A0E9WDN5"/>
<proteinExistence type="predicted"/>
<reference evidence="1" key="1">
    <citation type="submission" date="2014-11" db="EMBL/GenBank/DDBJ databases">
        <authorList>
            <person name="Amaro Gonzalez C."/>
        </authorList>
    </citation>
    <scope>NUCLEOTIDE SEQUENCE</scope>
</reference>
<reference evidence="1" key="2">
    <citation type="journal article" date="2015" name="Fish Shellfish Immunol.">
        <title>Early steps in the European eel (Anguilla anguilla)-Vibrio vulnificus interaction in the gills: Role of the RtxA13 toxin.</title>
        <authorList>
            <person name="Callol A."/>
            <person name="Pajuelo D."/>
            <person name="Ebbesson L."/>
            <person name="Teles M."/>
            <person name="MacKenzie S."/>
            <person name="Amaro C."/>
        </authorList>
    </citation>
    <scope>NUCLEOTIDE SEQUENCE</scope>
</reference>
<protein>
    <submittedName>
        <fullName evidence="1">Uncharacterized protein</fullName>
    </submittedName>
</protein>
<evidence type="ECO:0000313" key="1">
    <source>
        <dbReference type="EMBL" id="JAH88406.1"/>
    </source>
</evidence>
<dbReference type="EMBL" id="GBXM01020171">
    <property type="protein sequence ID" value="JAH88406.1"/>
    <property type="molecule type" value="Transcribed_RNA"/>
</dbReference>
<organism evidence="1">
    <name type="scientific">Anguilla anguilla</name>
    <name type="common">European freshwater eel</name>
    <name type="synonym">Muraena anguilla</name>
    <dbReference type="NCBI Taxonomy" id="7936"/>
    <lineage>
        <taxon>Eukaryota</taxon>
        <taxon>Metazoa</taxon>
        <taxon>Chordata</taxon>
        <taxon>Craniata</taxon>
        <taxon>Vertebrata</taxon>
        <taxon>Euteleostomi</taxon>
        <taxon>Actinopterygii</taxon>
        <taxon>Neopterygii</taxon>
        <taxon>Teleostei</taxon>
        <taxon>Anguilliformes</taxon>
        <taxon>Anguillidae</taxon>
        <taxon>Anguilla</taxon>
    </lineage>
</organism>
<name>A0A0E9WDN5_ANGAN</name>
<sequence>MVKEMYVHLHLKTRLLQILINSADQICFVVTLTETKTEMPTAYLKIKNKTIYF</sequence>